<dbReference type="RefSeq" id="WP_245786805.1">
    <property type="nucleotide sequence ID" value="NZ_FOKK01000005.1"/>
</dbReference>
<reference evidence="1 2" key="1">
    <citation type="submission" date="2016-10" db="EMBL/GenBank/DDBJ databases">
        <authorList>
            <person name="de Groot N.N."/>
        </authorList>
    </citation>
    <scope>NUCLEOTIDE SEQUENCE [LARGE SCALE GENOMIC DNA]</scope>
    <source>
        <strain evidence="1 2">DSM 23399</strain>
    </source>
</reference>
<sequence>MLKNIFGRPWLSAPVLLHRKSHQLYSLILLFLIFSFNAFAQQSKNDWLLFDKSYPAELIKTSENELTISNGLVQRSFYLAPNLVCYDFKNLMNGEQLLRSVLPEAEVTIDGKKYAVGGKLELPEKGYFLKEWLKDLEKGENNFQYQSYKVSEITPHFPTKIAYWTGKPLPAKGIKISFTYAHPELTGLTLEIHYEVFDNLPLISKYLTMETQGNNSYQIDQVKHELLAVVEEESAVVGATEKMKKQHQLYVENNFAFNNSMQAELSNQASHWKMDSSYTSQVNYNYETPAILEIYPEKGIGISLEPGDSFESIRSYELVLDSYDRERNGLARKKMYRTIAPWVLQNPIFMHLVSKNDEQVKTAIEQCVATGYEALILSFGSHINMEDDSPENIARWKSLADYAHERGIKIGGYSLFSSRSINAETDVISPITGKPGGAFFGNAPCLASEWGLDYLQKLKSFYSETGFDIFENDGPYPGDVCASTSHPGHHGLEDSQWVQINLQKGLYQWMNREGIYINAPDWYFLDGSHKIALGYREVNFSLSREQQKILNRQNIYDATWEKTPSMGWGFVPLTVYQGGGADAVLEPLSEHLTDYKQLMMQYYGAGVQACYRGPRLYDTEETKQVVIDVIDWYKEYRDILNADIVRLRRADGRDWDGWMHMDPKGKEKGLAMLFNPTSEPIKKSINVPLYYSGLAQTAKIQIEDGAAKSYQLNRDYSVDIQIEIPAGGYTWFVVE</sequence>
<organism evidence="1 2">
    <name type="scientific">Algoriphagus aquimarinus</name>
    <dbReference type="NCBI Taxonomy" id="237018"/>
    <lineage>
        <taxon>Bacteria</taxon>
        <taxon>Pseudomonadati</taxon>
        <taxon>Bacteroidota</taxon>
        <taxon>Cytophagia</taxon>
        <taxon>Cytophagales</taxon>
        <taxon>Cyclobacteriaceae</taxon>
        <taxon>Algoriphagus</taxon>
    </lineage>
</organism>
<dbReference type="EMBL" id="FOKK01000005">
    <property type="protein sequence ID" value="SFB17378.1"/>
    <property type="molecule type" value="Genomic_DNA"/>
</dbReference>
<protein>
    <recommendedName>
        <fullName evidence="3">Alpha-galactosidase</fullName>
    </recommendedName>
</protein>
<accession>A0A1I0YYT1</accession>
<dbReference type="Proteomes" id="UP000198790">
    <property type="component" value="Unassembled WGS sequence"/>
</dbReference>
<name>A0A1I0YYT1_9BACT</name>
<evidence type="ECO:0008006" key="3">
    <source>
        <dbReference type="Google" id="ProtNLM"/>
    </source>
</evidence>
<dbReference type="STRING" id="237018.SAMN04489723_10589"/>
<evidence type="ECO:0000313" key="1">
    <source>
        <dbReference type="EMBL" id="SFB17378.1"/>
    </source>
</evidence>
<gene>
    <name evidence="1" type="ORF">SAMN04489723_10589</name>
</gene>
<evidence type="ECO:0000313" key="2">
    <source>
        <dbReference type="Proteomes" id="UP000198790"/>
    </source>
</evidence>
<dbReference type="AlphaFoldDB" id="A0A1I0YYT1"/>
<keyword evidence="2" id="KW-1185">Reference proteome</keyword>
<proteinExistence type="predicted"/>